<evidence type="ECO:0000256" key="1">
    <source>
        <dbReference type="ARBA" id="ARBA00022676"/>
    </source>
</evidence>
<keyword evidence="4" id="KW-1185">Reference proteome</keyword>
<proteinExistence type="predicted"/>
<protein>
    <submittedName>
        <fullName evidence="3">Glycosyltransferase</fullName>
    </submittedName>
</protein>
<name>A0A4V1KIJ9_9HYPH</name>
<keyword evidence="2 3" id="KW-0808">Transferase</keyword>
<dbReference type="CDD" id="cd06533">
    <property type="entry name" value="Glyco_transf_WecG_TagA"/>
    <property type="match status" value="1"/>
</dbReference>
<evidence type="ECO:0000256" key="2">
    <source>
        <dbReference type="ARBA" id="ARBA00022679"/>
    </source>
</evidence>
<reference evidence="3 4" key="1">
    <citation type="submission" date="2018-12" db="EMBL/GenBank/DDBJ databases">
        <title>bacterium Hansschlegelia zhihuaiae S113.</title>
        <authorList>
            <person name="He J."/>
        </authorList>
    </citation>
    <scope>NUCLEOTIDE SEQUENCE [LARGE SCALE GENOMIC DNA]</scope>
    <source>
        <strain evidence="3 4">S 113</strain>
    </source>
</reference>
<accession>A0A4V1KIJ9</accession>
<sequence length="263" mass="29826">MTPARVDLLGVHVSLIRMDDAVDAMASWIAERSRRYVCITGVHGVIESRRDRFLQALHNRADMVTPDGMPLVWLARRLGHDHIERVYGPDLMLALTALSPARGYRHFYYGGAPGVAERLRDRLSEAHPGLQVVGLISPPFRELSAEEDEETVRTINEARPDILWVGLSTPKQERWMAAHRERIEAPVMVGVGAAFDFLAGVKSQAPEWMRKRGLEWLFRLCSEPRRLWRRYLHIVPAFLVLAAARLASAKIGRQSQREDPRAA</sequence>
<dbReference type="NCBIfam" id="TIGR00696">
    <property type="entry name" value="wecG_tagA_cpsF"/>
    <property type="match status" value="1"/>
</dbReference>
<dbReference type="Pfam" id="PF03808">
    <property type="entry name" value="Glyco_tran_WecG"/>
    <property type="match status" value="1"/>
</dbReference>
<gene>
    <name evidence="3" type="ORF">EK403_16225</name>
</gene>
<organism evidence="3 4">
    <name type="scientific">Hansschlegelia zhihuaiae</name>
    <dbReference type="NCBI Taxonomy" id="405005"/>
    <lineage>
        <taxon>Bacteria</taxon>
        <taxon>Pseudomonadati</taxon>
        <taxon>Pseudomonadota</taxon>
        <taxon>Alphaproteobacteria</taxon>
        <taxon>Hyphomicrobiales</taxon>
        <taxon>Methylopilaceae</taxon>
        <taxon>Hansschlegelia</taxon>
    </lineage>
</organism>
<dbReference type="RefSeq" id="WP_128778518.1">
    <property type="nucleotide sequence ID" value="NZ_RYFI01000016.1"/>
</dbReference>
<keyword evidence="1" id="KW-0328">Glycosyltransferase</keyword>
<dbReference type="PANTHER" id="PTHR34136:SF1">
    <property type="entry name" value="UDP-N-ACETYL-D-MANNOSAMINURONIC ACID TRANSFERASE"/>
    <property type="match status" value="1"/>
</dbReference>
<dbReference type="GO" id="GO:0016758">
    <property type="term" value="F:hexosyltransferase activity"/>
    <property type="evidence" value="ECO:0007669"/>
    <property type="project" value="TreeGrafter"/>
</dbReference>
<evidence type="ECO:0000313" key="3">
    <source>
        <dbReference type="EMBL" id="RXF70952.1"/>
    </source>
</evidence>
<dbReference type="AlphaFoldDB" id="A0A4V1KIJ9"/>
<dbReference type="InterPro" id="IPR004629">
    <property type="entry name" value="WecG_TagA_CpsF"/>
</dbReference>
<dbReference type="EMBL" id="RYFI01000016">
    <property type="protein sequence ID" value="RXF70952.1"/>
    <property type="molecule type" value="Genomic_DNA"/>
</dbReference>
<dbReference type="OrthoDB" id="9771846at2"/>
<evidence type="ECO:0000313" key="4">
    <source>
        <dbReference type="Proteomes" id="UP000289708"/>
    </source>
</evidence>
<comment type="caution">
    <text evidence="3">The sequence shown here is derived from an EMBL/GenBank/DDBJ whole genome shotgun (WGS) entry which is preliminary data.</text>
</comment>
<dbReference type="PANTHER" id="PTHR34136">
    <property type="match status" value="1"/>
</dbReference>
<dbReference type="Proteomes" id="UP000289708">
    <property type="component" value="Unassembled WGS sequence"/>
</dbReference>